<organism evidence="3 4">
    <name type="scientific">Desulfosporosinus orientis (strain ATCC 19365 / DSM 765 / NCIMB 8382 / VKM B-1628 / Singapore I)</name>
    <name type="common">Desulfotomaculum orientis</name>
    <dbReference type="NCBI Taxonomy" id="768706"/>
    <lineage>
        <taxon>Bacteria</taxon>
        <taxon>Bacillati</taxon>
        <taxon>Bacillota</taxon>
        <taxon>Clostridia</taxon>
        <taxon>Eubacteriales</taxon>
        <taxon>Desulfitobacteriaceae</taxon>
        <taxon>Desulfosporosinus</taxon>
    </lineage>
</organism>
<dbReference type="Pfam" id="PF04203">
    <property type="entry name" value="Sortase"/>
    <property type="match status" value="1"/>
</dbReference>
<name>G7W925_DESOD</name>
<accession>G7W925</accession>
<sequence length="248" mass="28441">MKVSFRIIAALSSLLFLLSAGIYLNYYIDLQLLHKEMKALRESKQAIAASPGEGSKLAPLYEQNNDIVGWLSIEGTSIDYPVMQTPENEVYYLDKDFTKKDNRNGLPILDTACDFIRPSDNLIIHGHNMKNGMMFAELLAYEDEGFCREHPFIHFDTLYRPNCYRVVAVFYSQVYYSTDQVFKYYQFTEAGSRENFNQFINNIRSLSLYDTGVIPAYGDKLLTLSTCSYHTENGRFVVVARREADSAT</sequence>
<dbReference type="SUPFAM" id="SSF63817">
    <property type="entry name" value="Sortase"/>
    <property type="match status" value="1"/>
</dbReference>
<feature type="active site" description="Proton donor/acceptor" evidence="2">
    <location>
        <position position="127"/>
    </location>
</feature>
<gene>
    <name evidence="3" type="ordered locus">Desor_2689</name>
</gene>
<proteinExistence type="predicted"/>
<reference evidence="3 4" key="2">
    <citation type="journal article" date="2012" name="J. Bacteriol.">
        <title>Complete genome sequences of Desulfosporosinus orientis DSM765T, Desulfosporosinus youngiae DSM17734T, Desulfosporosinus meridiei DSM13257T, and Desulfosporosinus acidiphilus DSM22704T.</title>
        <authorList>
            <person name="Pester M."/>
            <person name="Brambilla E."/>
            <person name="Alazard D."/>
            <person name="Rattei T."/>
            <person name="Weinmaier T."/>
            <person name="Han J."/>
            <person name="Lucas S."/>
            <person name="Lapidus A."/>
            <person name="Cheng J.F."/>
            <person name="Goodwin L."/>
            <person name="Pitluck S."/>
            <person name="Peters L."/>
            <person name="Ovchinnikova G."/>
            <person name="Teshima H."/>
            <person name="Detter J.C."/>
            <person name="Han C.S."/>
            <person name="Tapia R."/>
            <person name="Land M.L."/>
            <person name="Hauser L."/>
            <person name="Kyrpides N.C."/>
            <person name="Ivanova N.N."/>
            <person name="Pagani I."/>
            <person name="Huntmann M."/>
            <person name="Wei C.L."/>
            <person name="Davenport K.W."/>
            <person name="Daligault H."/>
            <person name="Chain P.S."/>
            <person name="Chen A."/>
            <person name="Mavromatis K."/>
            <person name="Markowitz V."/>
            <person name="Szeto E."/>
            <person name="Mikhailova N."/>
            <person name="Pati A."/>
            <person name="Wagner M."/>
            <person name="Woyke T."/>
            <person name="Ollivier B."/>
            <person name="Klenk H.P."/>
            <person name="Spring S."/>
            <person name="Loy A."/>
        </authorList>
    </citation>
    <scope>NUCLEOTIDE SEQUENCE [LARGE SCALE GENOMIC DNA]</scope>
    <source>
        <strain evidence="4">ATCC 19365 / DSM 765 / NCIMB 8382 / VKM B-1628</strain>
    </source>
</reference>
<evidence type="ECO:0008006" key="5">
    <source>
        <dbReference type="Google" id="ProtNLM"/>
    </source>
</evidence>
<dbReference type="PATRIC" id="fig|768706.3.peg.2699"/>
<dbReference type="EMBL" id="CP003108">
    <property type="protein sequence ID" value="AET68234.1"/>
    <property type="molecule type" value="Genomic_DNA"/>
</dbReference>
<evidence type="ECO:0000313" key="3">
    <source>
        <dbReference type="EMBL" id="AET68234.1"/>
    </source>
</evidence>
<dbReference type="InterPro" id="IPR005754">
    <property type="entry name" value="Sortase"/>
</dbReference>
<dbReference type="GO" id="GO:0016787">
    <property type="term" value="F:hydrolase activity"/>
    <property type="evidence" value="ECO:0007669"/>
    <property type="project" value="UniProtKB-KW"/>
</dbReference>
<evidence type="ECO:0000256" key="2">
    <source>
        <dbReference type="PIRSR" id="PIRSR605754-1"/>
    </source>
</evidence>
<dbReference type="CDD" id="cd05826">
    <property type="entry name" value="Sortase_B"/>
    <property type="match status" value="1"/>
</dbReference>
<evidence type="ECO:0000313" key="4">
    <source>
        <dbReference type="Proteomes" id="UP000006346"/>
    </source>
</evidence>
<reference evidence="4" key="1">
    <citation type="submission" date="2011-11" db="EMBL/GenBank/DDBJ databases">
        <title>Complete sequence of Desulfosporosinus orientis DSM 765.</title>
        <authorList>
            <person name="Lucas S."/>
            <person name="Han J."/>
            <person name="Lapidus A."/>
            <person name="Cheng J.-F."/>
            <person name="Goodwin L."/>
            <person name="Pitluck S."/>
            <person name="Peters L."/>
            <person name="Ovchinnikova G."/>
            <person name="Teshima H."/>
            <person name="Detter J.C."/>
            <person name="Han C."/>
            <person name="Tapia R."/>
            <person name="Land M."/>
            <person name="Hauser L."/>
            <person name="Kyrpides N."/>
            <person name="Ivanova N."/>
            <person name="Pagani I."/>
            <person name="Pester M."/>
            <person name="Spring S."/>
            <person name="Ollivier B."/>
            <person name="Rattei T."/>
            <person name="Klenk H.-P."/>
            <person name="Wagner M."/>
            <person name="Loy A."/>
            <person name="Woyke T."/>
        </authorList>
    </citation>
    <scope>NUCLEOTIDE SEQUENCE [LARGE SCALE GENOMIC DNA]</scope>
    <source>
        <strain evidence="4">ATCC 19365 / DSM 765 / NCIMB 8382 / VKM B-1628</strain>
    </source>
</reference>
<keyword evidence="4" id="KW-1185">Reference proteome</keyword>
<dbReference type="eggNOG" id="COG4509">
    <property type="taxonomic scope" value="Bacteria"/>
</dbReference>
<feature type="active site" description="Acyl-thioester intermediate" evidence="2">
    <location>
        <position position="227"/>
    </location>
</feature>
<dbReference type="HOGENOM" id="CLU_034078_1_0_9"/>
<dbReference type="RefSeq" id="WP_014185042.1">
    <property type="nucleotide sequence ID" value="NC_016584.1"/>
</dbReference>
<dbReference type="STRING" id="768706.Desor_2689"/>
<dbReference type="InterPro" id="IPR009835">
    <property type="entry name" value="SrtB"/>
</dbReference>
<dbReference type="Proteomes" id="UP000006346">
    <property type="component" value="Chromosome"/>
</dbReference>
<evidence type="ECO:0000256" key="1">
    <source>
        <dbReference type="ARBA" id="ARBA00022801"/>
    </source>
</evidence>
<dbReference type="AlphaFoldDB" id="G7W925"/>
<keyword evidence="1" id="KW-0378">Hydrolase</keyword>
<protein>
    <recommendedName>
        <fullName evidence="5">Sortase, SrtB family</fullName>
    </recommendedName>
</protein>
<dbReference type="Gene3D" id="2.40.260.10">
    <property type="entry name" value="Sortase"/>
    <property type="match status" value="1"/>
</dbReference>
<dbReference type="InterPro" id="IPR023365">
    <property type="entry name" value="Sortase_dom-sf"/>
</dbReference>
<dbReference type="OrthoDB" id="9806013at2"/>
<dbReference type="KEGG" id="dor:Desor_2689"/>